<gene>
    <name evidence="1" type="ORF">L9F63_017106</name>
</gene>
<protein>
    <submittedName>
        <fullName evidence="1">Uncharacterized protein</fullName>
    </submittedName>
</protein>
<sequence length="52" mass="5888">NLYRSKSAEINHNNHESATLSYRNLPIFRSAELQPFSGNRVMNGSAILEDPQ</sequence>
<organism evidence="1 2">
    <name type="scientific">Diploptera punctata</name>
    <name type="common">Pacific beetle cockroach</name>
    <dbReference type="NCBI Taxonomy" id="6984"/>
    <lineage>
        <taxon>Eukaryota</taxon>
        <taxon>Metazoa</taxon>
        <taxon>Ecdysozoa</taxon>
        <taxon>Arthropoda</taxon>
        <taxon>Hexapoda</taxon>
        <taxon>Insecta</taxon>
        <taxon>Pterygota</taxon>
        <taxon>Neoptera</taxon>
        <taxon>Polyneoptera</taxon>
        <taxon>Dictyoptera</taxon>
        <taxon>Blattodea</taxon>
        <taxon>Blaberoidea</taxon>
        <taxon>Blaberidae</taxon>
        <taxon>Diplopterinae</taxon>
        <taxon>Diploptera</taxon>
    </lineage>
</organism>
<evidence type="ECO:0000313" key="1">
    <source>
        <dbReference type="EMBL" id="KAJ9589700.1"/>
    </source>
</evidence>
<dbReference type="AlphaFoldDB" id="A0AAD7ZZB8"/>
<evidence type="ECO:0000313" key="2">
    <source>
        <dbReference type="Proteomes" id="UP001233999"/>
    </source>
</evidence>
<keyword evidence="2" id="KW-1185">Reference proteome</keyword>
<dbReference type="EMBL" id="JASPKZ010004918">
    <property type="protein sequence ID" value="KAJ9589700.1"/>
    <property type="molecule type" value="Genomic_DNA"/>
</dbReference>
<comment type="caution">
    <text evidence="1">The sequence shown here is derived from an EMBL/GenBank/DDBJ whole genome shotgun (WGS) entry which is preliminary data.</text>
</comment>
<dbReference type="Proteomes" id="UP001233999">
    <property type="component" value="Unassembled WGS sequence"/>
</dbReference>
<reference evidence="1" key="1">
    <citation type="journal article" date="2023" name="IScience">
        <title>Live-bearing cockroach genome reveals convergent evolutionary mechanisms linked to viviparity in insects and beyond.</title>
        <authorList>
            <person name="Fouks B."/>
            <person name="Harrison M.C."/>
            <person name="Mikhailova A.A."/>
            <person name="Marchal E."/>
            <person name="English S."/>
            <person name="Carruthers M."/>
            <person name="Jennings E.C."/>
            <person name="Chiamaka E.L."/>
            <person name="Frigard R.A."/>
            <person name="Pippel M."/>
            <person name="Attardo G.M."/>
            <person name="Benoit J.B."/>
            <person name="Bornberg-Bauer E."/>
            <person name="Tobe S.S."/>
        </authorList>
    </citation>
    <scope>NUCLEOTIDE SEQUENCE</scope>
    <source>
        <strain evidence="1">Stay&amp;Tobe</strain>
    </source>
</reference>
<reference evidence="1" key="2">
    <citation type="submission" date="2023-05" db="EMBL/GenBank/DDBJ databases">
        <authorList>
            <person name="Fouks B."/>
        </authorList>
    </citation>
    <scope>NUCLEOTIDE SEQUENCE</scope>
    <source>
        <strain evidence="1">Stay&amp;Tobe</strain>
        <tissue evidence="1">Testes</tissue>
    </source>
</reference>
<feature type="non-terminal residue" evidence="1">
    <location>
        <position position="1"/>
    </location>
</feature>
<proteinExistence type="predicted"/>
<accession>A0AAD7ZZB8</accession>
<feature type="non-terminal residue" evidence="1">
    <location>
        <position position="52"/>
    </location>
</feature>
<name>A0AAD7ZZB8_DIPPU</name>